<dbReference type="GO" id="GO:0006457">
    <property type="term" value="P:protein folding"/>
    <property type="evidence" value="ECO:0007669"/>
    <property type="project" value="InterPro"/>
</dbReference>
<dbReference type="PANTHER" id="PTHR24078">
    <property type="entry name" value="DNAJ HOMOLOG SUBFAMILY C MEMBER"/>
    <property type="match status" value="1"/>
</dbReference>
<dbReference type="AlphaFoldDB" id="A0A6U2F4M2"/>
<dbReference type="EMBL" id="HBFX01040055">
    <property type="protein sequence ID" value="CAD8973130.1"/>
    <property type="molecule type" value="Transcribed_RNA"/>
</dbReference>
<dbReference type="SUPFAM" id="SSF49493">
    <property type="entry name" value="HSP40/DnaJ peptide-binding domain"/>
    <property type="match status" value="2"/>
</dbReference>
<dbReference type="PRINTS" id="PR00625">
    <property type="entry name" value="JDOMAIN"/>
</dbReference>
<accession>A0A6U2F4M2</accession>
<dbReference type="InterPro" id="IPR036869">
    <property type="entry name" value="J_dom_sf"/>
</dbReference>
<dbReference type="Gene3D" id="2.60.260.20">
    <property type="entry name" value="Urease metallochaperone UreE, N-terminal domain"/>
    <property type="match status" value="2"/>
</dbReference>
<dbReference type="CDD" id="cd10747">
    <property type="entry name" value="DnaJ_C"/>
    <property type="match status" value="1"/>
</dbReference>
<dbReference type="PANTHER" id="PTHR24078:SF553">
    <property type="entry name" value="DNAJ HOMOLOG SUBFAMILY B MEMBER 5"/>
    <property type="match status" value="1"/>
</dbReference>
<dbReference type="InterPro" id="IPR002939">
    <property type="entry name" value="DnaJ_C"/>
</dbReference>
<dbReference type="PROSITE" id="PS50076">
    <property type="entry name" value="DNAJ_2"/>
    <property type="match status" value="1"/>
</dbReference>
<dbReference type="Pfam" id="PF01556">
    <property type="entry name" value="DnaJ_C"/>
    <property type="match status" value="1"/>
</dbReference>
<evidence type="ECO:0000259" key="2">
    <source>
        <dbReference type="PROSITE" id="PS50076"/>
    </source>
</evidence>
<dbReference type="InterPro" id="IPR008971">
    <property type="entry name" value="HSP40/DnaJ_pept-bd"/>
</dbReference>
<sequence>MAERVDFYTTLNLTRSSTLIDVKRAYKRLALQKHPDMDKGSDTEFVAVGLAYHVLSSNKLKAQYDANELEFHNSRALLVDSFDITKALEIFQAFFGTANPFATVTAGVNELFDAAEADRKPKPAAPIQLSLSCTLVDLYNGVKKTVSVSKKRVSSTGEVDAYTKTYVIAAQPYWIDGTTLVFEKEADDVTGDVIFTVKVEPHETFSIKGFNLHVKHALPLHKALTGVVMSLSMPDGRKLNLSVEEVIHPAFVKVVKGEGLLDKQAGRRGDLVIEFEVVFPKTLAPFQRELCSAALCLDKELLDETNLKRQLLQTALILPPNLAETERKKVQDVVKLTVKRDELPPPE</sequence>
<dbReference type="InterPro" id="IPR001623">
    <property type="entry name" value="DnaJ_domain"/>
</dbReference>
<dbReference type="InterPro" id="IPR051339">
    <property type="entry name" value="DnaJ_subfamily_B"/>
</dbReference>
<dbReference type="Gene3D" id="1.10.287.110">
    <property type="entry name" value="DnaJ domain"/>
    <property type="match status" value="1"/>
</dbReference>
<evidence type="ECO:0000313" key="4">
    <source>
        <dbReference type="EMBL" id="CAD8973130.1"/>
    </source>
</evidence>
<dbReference type="SMART" id="SM00271">
    <property type="entry name" value="DnaJ"/>
    <property type="match status" value="1"/>
</dbReference>
<evidence type="ECO:0000256" key="1">
    <source>
        <dbReference type="ARBA" id="ARBA00023186"/>
    </source>
</evidence>
<feature type="domain" description="J" evidence="2">
    <location>
        <begin position="6"/>
        <end position="68"/>
    </location>
</feature>
<evidence type="ECO:0000313" key="3">
    <source>
        <dbReference type="EMBL" id="CAD8757323.1"/>
    </source>
</evidence>
<dbReference type="CDD" id="cd06257">
    <property type="entry name" value="DnaJ"/>
    <property type="match status" value="1"/>
</dbReference>
<reference evidence="4" key="1">
    <citation type="submission" date="2021-01" db="EMBL/GenBank/DDBJ databases">
        <authorList>
            <person name="Corre E."/>
            <person name="Pelletier E."/>
            <person name="Niang G."/>
            <person name="Scheremetjew M."/>
            <person name="Finn R."/>
            <person name="Kale V."/>
            <person name="Holt S."/>
            <person name="Cochrane G."/>
            <person name="Meng A."/>
            <person name="Brown T."/>
            <person name="Cohen L."/>
        </authorList>
    </citation>
    <scope>NUCLEOTIDE SEQUENCE</scope>
    <source>
        <strain evidence="3">CCMP441</strain>
        <strain evidence="4">CCMP644</strain>
    </source>
</reference>
<dbReference type="Pfam" id="PF00226">
    <property type="entry name" value="DnaJ"/>
    <property type="match status" value="1"/>
</dbReference>
<gene>
    <name evidence="4" type="ORF">HAND00432_LOCUS24131</name>
    <name evidence="3" type="ORF">HAND1043_LOCUS23837</name>
</gene>
<keyword evidence="1" id="KW-0143">Chaperone</keyword>
<dbReference type="GO" id="GO:0051087">
    <property type="term" value="F:protein-folding chaperone binding"/>
    <property type="evidence" value="ECO:0007669"/>
    <property type="project" value="TreeGrafter"/>
</dbReference>
<organism evidence="4">
    <name type="scientific">Hemiselmis andersenii</name>
    <name type="common">Cryptophyte alga</name>
    <dbReference type="NCBI Taxonomy" id="464988"/>
    <lineage>
        <taxon>Eukaryota</taxon>
        <taxon>Cryptophyceae</taxon>
        <taxon>Cryptomonadales</taxon>
        <taxon>Hemiselmidaceae</taxon>
        <taxon>Hemiselmis</taxon>
    </lineage>
</organism>
<dbReference type="SUPFAM" id="SSF46565">
    <property type="entry name" value="Chaperone J-domain"/>
    <property type="match status" value="1"/>
</dbReference>
<dbReference type="EMBL" id="HBFK01039315">
    <property type="protein sequence ID" value="CAD8757323.1"/>
    <property type="molecule type" value="Transcribed_RNA"/>
</dbReference>
<proteinExistence type="predicted"/>
<protein>
    <recommendedName>
        <fullName evidence="2">J domain-containing protein</fullName>
    </recommendedName>
</protein>
<dbReference type="GO" id="GO:0005829">
    <property type="term" value="C:cytosol"/>
    <property type="evidence" value="ECO:0007669"/>
    <property type="project" value="TreeGrafter"/>
</dbReference>
<dbReference type="GO" id="GO:0051082">
    <property type="term" value="F:unfolded protein binding"/>
    <property type="evidence" value="ECO:0007669"/>
    <property type="project" value="InterPro"/>
</dbReference>
<name>A0A6U2F4M2_HEMAN</name>